<dbReference type="OrthoDB" id="366726at2"/>
<keyword evidence="1 2" id="KW-0732">Signal</keyword>
<dbReference type="PANTHER" id="PTHR30006:SF2">
    <property type="entry name" value="ABC TRANSPORTER SUBSTRATE-BINDING PROTEIN"/>
    <property type="match status" value="1"/>
</dbReference>
<dbReference type="GO" id="GO:0030288">
    <property type="term" value="C:outer membrane-bounded periplasmic space"/>
    <property type="evidence" value="ECO:0007669"/>
    <property type="project" value="TreeGrafter"/>
</dbReference>
<dbReference type="InterPro" id="IPR006059">
    <property type="entry name" value="SBP"/>
</dbReference>
<evidence type="ECO:0000313" key="4">
    <source>
        <dbReference type="Proteomes" id="UP000214603"/>
    </source>
</evidence>
<proteinExistence type="predicted"/>
<dbReference type="InterPro" id="IPR017663">
    <property type="entry name" value="ABC_2-AEP-bd"/>
</dbReference>
<dbReference type="EMBL" id="NJIH01000002">
    <property type="protein sequence ID" value="OWT65751.1"/>
    <property type="molecule type" value="Genomic_DNA"/>
</dbReference>
<organism evidence="3 4">
    <name type="scientific">Candidimonas nitroreducens</name>
    <dbReference type="NCBI Taxonomy" id="683354"/>
    <lineage>
        <taxon>Bacteria</taxon>
        <taxon>Pseudomonadati</taxon>
        <taxon>Pseudomonadota</taxon>
        <taxon>Betaproteobacteria</taxon>
        <taxon>Burkholderiales</taxon>
        <taxon>Alcaligenaceae</taxon>
        <taxon>Candidimonas</taxon>
    </lineage>
</organism>
<keyword evidence="4" id="KW-1185">Reference proteome</keyword>
<evidence type="ECO:0000256" key="1">
    <source>
        <dbReference type="ARBA" id="ARBA00022729"/>
    </source>
</evidence>
<dbReference type="PIRSF" id="PIRSF002825">
    <property type="entry name" value="CfbpA"/>
    <property type="match status" value="1"/>
</dbReference>
<evidence type="ECO:0000256" key="2">
    <source>
        <dbReference type="SAM" id="SignalP"/>
    </source>
</evidence>
<dbReference type="GO" id="GO:0015888">
    <property type="term" value="P:thiamine transport"/>
    <property type="evidence" value="ECO:0007669"/>
    <property type="project" value="TreeGrafter"/>
</dbReference>
<sequence>MQIRWLKGLFIATSIAAAGTALAAPTTLTVYTAFETDDLNAYKQAFEAKHPDIKINWVRNSTGIIAAKLKAEKGNQHADAIWGLSVTDIMQLSKDGLIEPYAPVGADKIAAKFKDKNQPPSWVGTNGYVAAIIYNTAEGKKKHIPQPTTWEDLTKPAYKGQIVMPNPAASGTGFLCVSGWIQAWGEAKAWAYMDKLNKNISRYTQSGSAPAVQAGRGETVVGIAFGLRGSRLLEEGAPITITMPKEALGWDLNGIAVIKGSPHLAAAKKLADWAISEDAMRVYGRNRVVIAMPQFGAKLKGLPADEIDRLLNQDFGWAAENRNRIIQEFEKRYGTKAKG</sequence>
<comment type="caution">
    <text evidence="3">The sequence shown here is derived from an EMBL/GenBank/DDBJ whole genome shotgun (WGS) entry which is preliminary data.</text>
</comment>
<accession>A0A225N1M2</accession>
<dbReference type="PANTHER" id="PTHR30006">
    <property type="entry name" value="THIAMINE-BINDING PERIPLASMIC PROTEIN-RELATED"/>
    <property type="match status" value="1"/>
</dbReference>
<dbReference type="Proteomes" id="UP000214603">
    <property type="component" value="Unassembled WGS sequence"/>
</dbReference>
<dbReference type="SUPFAM" id="SSF53850">
    <property type="entry name" value="Periplasmic binding protein-like II"/>
    <property type="match status" value="1"/>
</dbReference>
<feature type="signal peptide" evidence="2">
    <location>
        <begin position="1"/>
        <end position="23"/>
    </location>
</feature>
<dbReference type="GO" id="GO:0030976">
    <property type="term" value="F:thiamine pyrophosphate binding"/>
    <property type="evidence" value="ECO:0007669"/>
    <property type="project" value="TreeGrafter"/>
</dbReference>
<reference evidence="4" key="1">
    <citation type="submission" date="2017-06" db="EMBL/GenBank/DDBJ databases">
        <title>Herbaspirillum phytohormonus sp. nov., isolated from the root nodule of Robinia pseudoacacia in lead-zinc mine.</title>
        <authorList>
            <person name="Fan M."/>
            <person name="Lin Y."/>
        </authorList>
    </citation>
    <scope>NUCLEOTIDE SEQUENCE [LARGE SCALE GENOMIC DNA]</scope>
    <source>
        <strain evidence="4">SC-089</strain>
    </source>
</reference>
<dbReference type="InterPro" id="IPR026045">
    <property type="entry name" value="Ferric-bd"/>
</dbReference>
<protein>
    <submittedName>
        <fullName evidence="3">Putative 2-aminoethylphosphonate ABC transporter substrate-binding protein</fullName>
    </submittedName>
</protein>
<dbReference type="GO" id="GO:0030975">
    <property type="term" value="F:thiamine binding"/>
    <property type="evidence" value="ECO:0007669"/>
    <property type="project" value="TreeGrafter"/>
</dbReference>
<dbReference type="CDD" id="cd13544">
    <property type="entry name" value="PBP2_Fbp_like_1"/>
    <property type="match status" value="1"/>
</dbReference>
<feature type="chain" id="PRO_5012466034" evidence="2">
    <location>
        <begin position="24"/>
        <end position="339"/>
    </location>
</feature>
<dbReference type="AlphaFoldDB" id="A0A225N1M2"/>
<name>A0A225N1M2_9BURK</name>
<dbReference type="Gene3D" id="3.40.190.10">
    <property type="entry name" value="Periplasmic binding protein-like II"/>
    <property type="match status" value="2"/>
</dbReference>
<evidence type="ECO:0000313" key="3">
    <source>
        <dbReference type="EMBL" id="OWT65751.1"/>
    </source>
</evidence>
<dbReference type="NCBIfam" id="TIGR03261">
    <property type="entry name" value="phnS2"/>
    <property type="match status" value="1"/>
</dbReference>
<gene>
    <name evidence="3" type="ORF">CEY11_03205</name>
</gene>
<dbReference type="Pfam" id="PF13416">
    <property type="entry name" value="SBP_bac_8"/>
    <property type="match status" value="1"/>
</dbReference>